<reference evidence="1 2" key="1">
    <citation type="submission" date="2014-04" db="EMBL/GenBank/DDBJ databases">
        <authorList>
            <consortium name="DOE Joint Genome Institute"/>
            <person name="Kuo A."/>
            <person name="Kohler A."/>
            <person name="Jargeat P."/>
            <person name="Nagy L.G."/>
            <person name="Floudas D."/>
            <person name="Copeland A."/>
            <person name="Barry K.W."/>
            <person name="Cichocki N."/>
            <person name="Veneault-Fourrey C."/>
            <person name="LaButti K."/>
            <person name="Lindquist E.A."/>
            <person name="Lipzen A."/>
            <person name="Lundell T."/>
            <person name="Morin E."/>
            <person name="Murat C."/>
            <person name="Sun H."/>
            <person name="Tunlid A."/>
            <person name="Henrissat B."/>
            <person name="Grigoriev I.V."/>
            <person name="Hibbett D.S."/>
            <person name="Martin F."/>
            <person name="Nordberg H.P."/>
            <person name="Cantor M.N."/>
            <person name="Hua S.X."/>
        </authorList>
    </citation>
    <scope>NUCLEOTIDE SEQUENCE [LARGE SCALE GENOMIC DNA]</scope>
    <source>
        <strain evidence="1 2">Ve08.2h10</strain>
    </source>
</reference>
<keyword evidence="2" id="KW-1185">Reference proteome</keyword>
<dbReference type="AlphaFoldDB" id="A0A0D0D961"/>
<dbReference type="InParanoid" id="A0A0D0D961"/>
<reference evidence="2" key="2">
    <citation type="submission" date="2015-01" db="EMBL/GenBank/DDBJ databases">
        <title>Evolutionary Origins and Diversification of the Mycorrhizal Mutualists.</title>
        <authorList>
            <consortium name="DOE Joint Genome Institute"/>
            <consortium name="Mycorrhizal Genomics Consortium"/>
            <person name="Kohler A."/>
            <person name="Kuo A."/>
            <person name="Nagy L.G."/>
            <person name="Floudas D."/>
            <person name="Copeland A."/>
            <person name="Barry K.W."/>
            <person name="Cichocki N."/>
            <person name="Veneault-Fourrey C."/>
            <person name="LaButti K."/>
            <person name="Lindquist E.A."/>
            <person name="Lipzen A."/>
            <person name="Lundell T."/>
            <person name="Morin E."/>
            <person name="Murat C."/>
            <person name="Riley R."/>
            <person name="Ohm R."/>
            <person name="Sun H."/>
            <person name="Tunlid A."/>
            <person name="Henrissat B."/>
            <person name="Grigoriev I.V."/>
            <person name="Hibbett D.S."/>
            <person name="Martin F."/>
        </authorList>
    </citation>
    <scope>NUCLEOTIDE SEQUENCE [LARGE SCALE GENOMIC DNA]</scope>
    <source>
        <strain evidence="2">Ve08.2h10</strain>
    </source>
</reference>
<sequence>VVVPGAKCFVDGGEFFVMSVIVEFQSSEGSGVEHDQAEFVIRATDGKDASNGVVGGISLNDDRGIRHLMHQHRSRGEGIFQAPESRAAFIGERNNDVGVVINEMMVEFGETEE</sequence>
<protein>
    <submittedName>
        <fullName evidence="1">Uncharacterized protein</fullName>
    </submittedName>
</protein>
<feature type="non-terminal residue" evidence="1">
    <location>
        <position position="113"/>
    </location>
</feature>
<evidence type="ECO:0000313" key="1">
    <source>
        <dbReference type="EMBL" id="KIK76939.1"/>
    </source>
</evidence>
<accession>A0A0D0D961</accession>
<evidence type="ECO:0000313" key="2">
    <source>
        <dbReference type="Proteomes" id="UP000054538"/>
    </source>
</evidence>
<dbReference type="Proteomes" id="UP000054538">
    <property type="component" value="Unassembled WGS sequence"/>
</dbReference>
<organism evidence="1 2">
    <name type="scientific">Paxillus rubicundulus Ve08.2h10</name>
    <dbReference type="NCBI Taxonomy" id="930991"/>
    <lineage>
        <taxon>Eukaryota</taxon>
        <taxon>Fungi</taxon>
        <taxon>Dikarya</taxon>
        <taxon>Basidiomycota</taxon>
        <taxon>Agaricomycotina</taxon>
        <taxon>Agaricomycetes</taxon>
        <taxon>Agaricomycetidae</taxon>
        <taxon>Boletales</taxon>
        <taxon>Paxilineae</taxon>
        <taxon>Paxillaceae</taxon>
        <taxon>Paxillus</taxon>
    </lineage>
</organism>
<proteinExistence type="predicted"/>
<gene>
    <name evidence="1" type="ORF">PAXRUDRAFT_168338</name>
</gene>
<dbReference type="OrthoDB" id="3046524at2759"/>
<name>A0A0D0D961_9AGAM</name>
<dbReference type="HOGENOM" id="CLU_090544_0_1_1"/>
<dbReference type="EMBL" id="KN827220">
    <property type="protein sequence ID" value="KIK76939.1"/>
    <property type="molecule type" value="Genomic_DNA"/>
</dbReference>